<feature type="compositionally biased region" description="Basic and acidic residues" evidence="1">
    <location>
        <begin position="149"/>
        <end position="162"/>
    </location>
</feature>
<dbReference type="WBParaSite" id="HPLM_0001118801-mRNA-1">
    <property type="protein sequence ID" value="HPLM_0001118801-mRNA-1"/>
    <property type="gene ID" value="HPLM_0001118801"/>
</dbReference>
<evidence type="ECO:0000256" key="1">
    <source>
        <dbReference type="SAM" id="MobiDB-lite"/>
    </source>
</evidence>
<evidence type="ECO:0000313" key="4">
    <source>
        <dbReference type="WBParaSite" id="HPLM_0001118801-mRNA-1"/>
    </source>
</evidence>
<dbReference type="OrthoDB" id="418748at2759"/>
<keyword evidence="3" id="KW-1185">Reference proteome</keyword>
<feature type="region of interest" description="Disordered" evidence="1">
    <location>
        <begin position="149"/>
        <end position="172"/>
    </location>
</feature>
<evidence type="ECO:0000313" key="3">
    <source>
        <dbReference type="Proteomes" id="UP000268014"/>
    </source>
</evidence>
<reference evidence="4" key="1">
    <citation type="submission" date="2017-02" db="UniProtKB">
        <authorList>
            <consortium name="WormBaseParasite"/>
        </authorList>
    </citation>
    <scope>IDENTIFICATION</scope>
</reference>
<protein>
    <submittedName>
        <fullName evidence="4">Endo/exonuclease/phosphatase domain-containing protein</fullName>
    </submittedName>
</protein>
<accession>A0A0N4WJJ4</accession>
<dbReference type="OMA" id="CMEVEEC"/>
<organism evidence="4">
    <name type="scientific">Haemonchus placei</name>
    <name type="common">Barber's pole worm</name>
    <dbReference type="NCBI Taxonomy" id="6290"/>
    <lineage>
        <taxon>Eukaryota</taxon>
        <taxon>Metazoa</taxon>
        <taxon>Ecdysozoa</taxon>
        <taxon>Nematoda</taxon>
        <taxon>Chromadorea</taxon>
        <taxon>Rhabditida</taxon>
        <taxon>Rhabditina</taxon>
        <taxon>Rhabditomorpha</taxon>
        <taxon>Strongyloidea</taxon>
        <taxon>Trichostrongylidae</taxon>
        <taxon>Haemonchus</taxon>
    </lineage>
</organism>
<proteinExistence type="predicted"/>
<name>A0A0N4WJJ4_HAEPC</name>
<reference evidence="2 3" key="2">
    <citation type="submission" date="2018-11" db="EMBL/GenBank/DDBJ databases">
        <authorList>
            <consortium name="Pathogen Informatics"/>
        </authorList>
    </citation>
    <scope>NUCLEOTIDE SEQUENCE [LARGE SCALE GENOMIC DNA]</scope>
    <source>
        <strain evidence="2 3">MHpl1</strain>
    </source>
</reference>
<evidence type="ECO:0000313" key="2">
    <source>
        <dbReference type="EMBL" id="VDO42158.1"/>
    </source>
</evidence>
<sequence>MQYKPAAPKCEKDEFYLSLDNIIRSVPEGDNLTIGGDLNGHDVSEKRALERVHEGGSAGSLGDKKPWFWNDKVQQRVRKKRAAYKWWQKTRAPVDLVACRTPKRAAKAAIAKAKNMEMEALFEKSDGRGGDKFVFRTPLLLAAPGYPRHRDGEASYEHEGGCNREGALGGQE</sequence>
<dbReference type="EMBL" id="UZAF01017488">
    <property type="protein sequence ID" value="VDO42158.1"/>
    <property type="molecule type" value="Genomic_DNA"/>
</dbReference>
<dbReference type="Proteomes" id="UP000268014">
    <property type="component" value="Unassembled WGS sequence"/>
</dbReference>
<gene>
    <name evidence="2" type="ORF">HPLM_LOCUS11178</name>
</gene>
<dbReference type="AlphaFoldDB" id="A0A0N4WJJ4"/>